<evidence type="ECO:0000259" key="3">
    <source>
        <dbReference type="PROSITE" id="PS51186"/>
    </source>
</evidence>
<evidence type="ECO:0000256" key="1">
    <source>
        <dbReference type="ARBA" id="ARBA00001933"/>
    </source>
</evidence>
<dbReference type="Gene3D" id="3.40.630.30">
    <property type="match status" value="1"/>
</dbReference>
<proteinExistence type="predicted"/>
<dbReference type="InterPro" id="IPR015421">
    <property type="entry name" value="PyrdxlP-dep_Trfase_major"/>
</dbReference>
<evidence type="ECO:0000313" key="4">
    <source>
        <dbReference type="EMBL" id="MCM2676744.1"/>
    </source>
</evidence>
<dbReference type="Gene3D" id="3.40.640.10">
    <property type="entry name" value="Type I PLP-dependent aspartate aminotransferase-like (Major domain)"/>
    <property type="match status" value="1"/>
</dbReference>
<dbReference type="PROSITE" id="PS51186">
    <property type="entry name" value="GNAT"/>
    <property type="match status" value="1"/>
</dbReference>
<dbReference type="InterPro" id="IPR000182">
    <property type="entry name" value="GNAT_dom"/>
</dbReference>
<dbReference type="Proteomes" id="UP001203665">
    <property type="component" value="Unassembled WGS sequence"/>
</dbReference>
<dbReference type="SUPFAM" id="SSF53383">
    <property type="entry name" value="PLP-dependent transferases"/>
    <property type="match status" value="1"/>
</dbReference>
<organism evidence="4 5">
    <name type="scientific">Alkalicoccobacillus plakortidis</name>
    <dbReference type="NCBI Taxonomy" id="444060"/>
    <lineage>
        <taxon>Bacteria</taxon>
        <taxon>Bacillati</taxon>
        <taxon>Bacillota</taxon>
        <taxon>Bacilli</taxon>
        <taxon>Bacillales</taxon>
        <taxon>Bacillaceae</taxon>
        <taxon>Alkalicoccobacillus</taxon>
    </lineage>
</organism>
<evidence type="ECO:0000313" key="5">
    <source>
        <dbReference type="Proteomes" id="UP001203665"/>
    </source>
</evidence>
<keyword evidence="4" id="KW-0032">Aminotransferase</keyword>
<dbReference type="InterPro" id="IPR015424">
    <property type="entry name" value="PyrdxlP-dep_Trfase"/>
</dbReference>
<dbReference type="GO" id="GO:0008483">
    <property type="term" value="F:transaminase activity"/>
    <property type="evidence" value="ECO:0007669"/>
    <property type="project" value="UniProtKB-KW"/>
</dbReference>
<dbReference type="SUPFAM" id="SSF55729">
    <property type="entry name" value="Acyl-CoA N-acyltransferases (Nat)"/>
    <property type="match status" value="1"/>
</dbReference>
<evidence type="ECO:0000256" key="2">
    <source>
        <dbReference type="ARBA" id="ARBA00022898"/>
    </source>
</evidence>
<dbReference type="InterPro" id="IPR016181">
    <property type="entry name" value="Acyl_CoA_acyltransferase"/>
</dbReference>
<comment type="caution">
    <text evidence="4">The sequence shown here is derived from an EMBL/GenBank/DDBJ whole genome shotgun (WGS) entry which is preliminary data.</text>
</comment>
<dbReference type="RefSeq" id="WP_251609725.1">
    <property type="nucleotide sequence ID" value="NZ_JAMQJY010000002.1"/>
</dbReference>
<feature type="domain" description="N-acetyltransferase" evidence="3">
    <location>
        <begin position="3"/>
        <end position="167"/>
    </location>
</feature>
<dbReference type="EMBL" id="JAMQJY010000002">
    <property type="protein sequence ID" value="MCM2676744.1"/>
    <property type="molecule type" value="Genomic_DNA"/>
</dbReference>
<gene>
    <name evidence="4" type="ORF">NDM98_15590</name>
</gene>
<protein>
    <submittedName>
        <fullName evidence="4">Aminotransferase class V-fold PLP-dependent enzyme</fullName>
    </submittedName>
</protein>
<keyword evidence="4" id="KW-0808">Transferase</keyword>
<reference evidence="4" key="1">
    <citation type="submission" date="2022-06" db="EMBL/GenBank/DDBJ databases">
        <title>Alkalicoccobacillus porphyridii sp. nov., isolated from a marine red alga, Porphyridium purpureum and reclassification of Shouchella plakortidis and Shouchella gibsonii as Alkalicoccobacillus plakortidis comb. nov. and Alkalicoccobacillus gibsonii comb. nov.</title>
        <authorList>
            <person name="Kim K.H."/>
            <person name="Lee J.K."/>
            <person name="Han D.M."/>
            <person name="Baek J.H."/>
            <person name="Jeon C.O."/>
        </authorList>
    </citation>
    <scope>NUCLEOTIDE SEQUENCE</scope>
    <source>
        <strain evidence="4">DSM 19153</strain>
    </source>
</reference>
<accession>A0ABT0XLF8</accession>
<dbReference type="Pfam" id="PF00583">
    <property type="entry name" value="Acetyltransf_1"/>
    <property type="match status" value="1"/>
</dbReference>
<keyword evidence="2" id="KW-0663">Pyridoxal phosphate</keyword>
<keyword evidence="5" id="KW-1185">Reference proteome</keyword>
<sequence>MSYIFKQATLNHEYKQIHKLNYETFVEEIPQHEANDHFELIDTYHNNNTYLLALKDGDLVGMLAINENRPFSLDKKIGPVEHCLPCPAEYICEIRLLSVKKKYRNGRVFFGLAQLLAQYCLTHQYDTGIISGTIHQLKLYKQIGFTPFANLVGTEEAQYQPMYMTRDSFLASAVGRFAKPTISFLPGPVQNQSELNEAISRPTVSHRHPSFLKRFSKAKKALSELTRSKYTQILLGTGTLANDVIAAQLKILDGKGLILINGEFGERLVNHATRAGLHFKTIHQKYGEPFCYSKLKEDISEFDWIWAVHTETSTGMINDMDSLKILAQHHSAKLCLDCISSIGAIPLNLEDIYFAAGQVEKH</sequence>
<name>A0ABT0XLF8_9BACI</name>
<dbReference type="PANTHER" id="PTHR21152">
    <property type="entry name" value="AMINOTRANSFERASE CLASS V"/>
    <property type="match status" value="1"/>
</dbReference>
<comment type="cofactor">
    <cofactor evidence="1">
        <name>pyridoxal 5'-phosphate</name>
        <dbReference type="ChEBI" id="CHEBI:597326"/>
    </cofactor>
</comment>
<dbReference type="PANTHER" id="PTHR21152:SF40">
    <property type="entry name" value="ALANINE--GLYOXYLATE AMINOTRANSFERASE"/>
    <property type="match status" value="1"/>
</dbReference>